<dbReference type="PROSITE" id="PS51257">
    <property type="entry name" value="PROKAR_LIPOPROTEIN"/>
    <property type="match status" value="1"/>
</dbReference>
<comment type="subcellular location">
    <subcellularLocation>
        <location evidence="1">Cell envelope</location>
    </subcellularLocation>
</comment>
<evidence type="ECO:0000259" key="7">
    <source>
        <dbReference type="PROSITE" id="PS50983"/>
    </source>
</evidence>
<dbReference type="PANTHER" id="PTHR30532">
    <property type="entry name" value="IRON III DICITRATE-BINDING PERIPLASMIC PROTEIN"/>
    <property type="match status" value="1"/>
</dbReference>
<dbReference type="RefSeq" id="WP_339573489.1">
    <property type="nucleotide sequence ID" value="NZ_JBBIAA010000001.1"/>
</dbReference>
<reference evidence="8 9" key="1">
    <citation type="journal article" date="2017" name="Int. J. Syst. Evol. Microbiol.">
        <title>Pseudokineococcus basanitobsidens sp. nov., isolated from volcanic rock.</title>
        <authorList>
            <person name="Lee D.W."/>
            <person name="Park M.Y."/>
            <person name="Kim J.J."/>
            <person name="Kim B.S."/>
        </authorList>
    </citation>
    <scope>NUCLEOTIDE SEQUENCE [LARGE SCALE GENOMIC DNA]</scope>
    <source>
        <strain evidence="8 9">DSM 103726</strain>
    </source>
</reference>
<feature type="domain" description="Fe/B12 periplasmic-binding" evidence="7">
    <location>
        <begin position="86"/>
        <end position="353"/>
    </location>
</feature>
<protein>
    <submittedName>
        <fullName evidence="8">ABC transporter substrate-binding protein</fullName>
    </submittedName>
</protein>
<accession>A0ABU8RG94</accession>
<evidence type="ECO:0000256" key="6">
    <source>
        <dbReference type="SAM" id="SignalP"/>
    </source>
</evidence>
<comment type="caution">
    <text evidence="8">The sequence shown here is derived from an EMBL/GenBank/DDBJ whole genome shotgun (WGS) entry which is preliminary data.</text>
</comment>
<gene>
    <name evidence="8" type="ORF">WDZ17_02145</name>
</gene>
<comment type="similarity">
    <text evidence="2">Belongs to the bacterial solute-binding protein 8 family.</text>
</comment>
<dbReference type="Gene3D" id="3.40.50.1980">
    <property type="entry name" value="Nitrogenase molybdenum iron protein domain"/>
    <property type="match status" value="2"/>
</dbReference>
<organism evidence="8 9">
    <name type="scientific">Pseudokineococcus basanitobsidens</name>
    <dbReference type="NCBI Taxonomy" id="1926649"/>
    <lineage>
        <taxon>Bacteria</taxon>
        <taxon>Bacillati</taxon>
        <taxon>Actinomycetota</taxon>
        <taxon>Actinomycetes</taxon>
        <taxon>Kineosporiales</taxon>
        <taxon>Kineosporiaceae</taxon>
        <taxon>Pseudokineococcus</taxon>
    </lineage>
</organism>
<proteinExistence type="inferred from homology"/>
<dbReference type="CDD" id="cd01146">
    <property type="entry name" value="FhuD"/>
    <property type="match status" value="1"/>
</dbReference>
<keyword evidence="3" id="KW-0813">Transport</keyword>
<dbReference type="EMBL" id="JBBIAA010000001">
    <property type="protein sequence ID" value="MEJ5944100.1"/>
    <property type="molecule type" value="Genomic_DNA"/>
</dbReference>
<dbReference type="Pfam" id="PF01497">
    <property type="entry name" value="Peripla_BP_2"/>
    <property type="match status" value="1"/>
</dbReference>
<keyword evidence="4 6" id="KW-0732">Signal</keyword>
<dbReference type="InterPro" id="IPR002491">
    <property type="entry name" value="ABC_transptr_periplasmic_BD"/>
</dbReference>
<keyword evidence="9" id="KW-1185">Reference proteome</keyword>
<dbReference type="PANTHER" id="PTHR30532:SF24">
    <property type="entry name" value="FERRIC ENTEROBACTIN-BINDING PERIPLASMIC PROTEIN FEPB"/>
    <property type="match status" value="1"/>
</dbReference>
<feature type="signal peptide" evidence="6">
    <location>
        <begin position="1"/>
        <end position="22"/>
    </location>
</feature>
<evidence type="ECO:0000313" key="8">
    <source>
        <dbReference type="EMBL" id="MEJ5944100.1"/>
    </source>
</evidence>
<dbReference type="InterPro" id="IPR051313">
    <property type="entry name" value="Bact_iron-sidero_bind"/>
</dbReference>
<evidence type="ECO:0000313" key="9">
    <source>
        <dbReference type="Proteomes" id="UP001387100"/>
    </source>
</evidence>
<dbReference type="SUPFAM" id="SSF53807">
    <property type="entry name" value="Helical backbone' metal receptor"/>
    <property type="match status" value="1"/>
</dbReference>
<evidence type="ECO:0000256" key="1">
    <source>
        <dbReference type="ARBA" id="ARBA00004196"/>
    </source>
</evidence>
<name>A0ABU8RG94_9ACTN</name>
<sequence length="356" mass="36874">MRTTLLGRVAVLPVALSLSLLAAGCGSDAPSGGTPDAEPSGGAASASSPGSTDDAGSTTGAGSSAAFPVTVDTAFGEIEIPEEPQRVVALGWSDAETALALGIQPVGASDWLGFGGDGVGPWAEGLYDESPTIISTLEPELEQIAALQPDLILDTRSDGTQERYDALSQIATTVGIPEGAESYTTTWEEQLDLVGEALGREDEADQLEDEVEQTLDDAAAANPQFEGKTVAVGARTAEEWGAYTEGDSRVQLMESLGFEQSPQVEELGGDSFYVPVSDEQLNLLDADLTVVFPIFVEAAEITDNPLYQAIPSVQDGRSVVLEDTTLLNAFSSASALGTEYAAENITPLLAEAVPAS</sequence>
<evidence type="ECO:0000256" key="2">
    <source>
        <dbReference type="ARBA" id="ARBA00008814"/>
    </source>
</evidence>
<dbReference type="Proteomes" id="UP001387100">
    <property type="component" value="Unassembled WGS sequence"/>
</dbReference>
<evidence type="ECO:0000256" key="5">
    <source>
        <dbReference type="SAM" id="MobiDB-lite"/>
    </source>
</evidence>
<feature type="compositionally biased region" description="Low complexity" evidence="5">
    <location>
        <begin position="35"/>
        <end position="64"/>
    </location>
</feature>
<evidence type="ECO:0000256" key="4">
    <source>
        <dbReference type="ARBA" id="ARBA00022729"/>
    </source>
</evidence>
<feature type="chain" id="PRO_5046081103" evidence="6">
    <location>
        <begin position="23"/>
        <end position="356"/>
    </location>
</feature>
<evidence type="ECO:0000256" key="3">
    <source>
        <dbReference type="ARBA" id="ARBA00022448"/>
    </source>
</evidence>
<dbReference type="PROSITE" id="PS50983">
    <property type="entry name" value="FE_B12_PBP"/>
    <property type="match status" value="1"/>
</dbReference>
<feature type="region of interest" description="Disordered" evidence="5">
    <location>
        <begin position="27"/>
        <end position="64"/>
    </location>
</feature>